<dbReference type="InterPro" id="IPR029060">
    <property type="entry name" value="PIN-like_dom_sf"/>
</dbReference>
<accession>A0ABS7A2V8</accession>
<dbReference type="InterPro" id="IPR041705">
    <property type="entry name" value="PIN_Sll0205"/>
</dbReference>
<sequence>MGGLRLLLDTHTLLYALVEPERLSPHARSLLEDPQNTRLVSAASLWEIAIKSRLGRFPQGEAVLSAYPGWLEPLKAQELPIKGPHALLAPSLPGNHRDPFDRMLVAQSLLERALLVSHDEALKSLGAAIVW</sequence>
<dbReference type="InterPro" id="IPR002716">
    <property type="entry name" value="PIN_dom"/>
</dbReference>
<gene>
    <name evidence="2" type="ORF">KZX47_10910</name>
</gene>
<feature type="domain" description="PIN" evidence="1">
    <location>
        <begin position="7"/>
        <end position="125"/>
    </location>
</feature>
<dbReference type="Proteomes" id="UP000724268">
    <property type="component" value="Unassembled WGS sequence"/>
</dbReference>
<dbReference type="Pfam" id="PF01850">
    <property type="entry name" value="PIN"/>
    <property type="match status" value="1"/>
</dbReference>
<evidence type="ECO:0000259" key="1">
    <source>
        <dbReference type="Pfam" id="PF01850"/>
    </source>
</evidence>
<organism evidence="2 3">
    <name type="scientific">Thermus brevis</name>
    <dbReference type="NCBI Taxonomy" id="2862456"/>
    <lineage>
        <taxon>Bacteria</taxon>
        <taxon>Thermotogati</taxon>
        <taxon>Deinococcota</taxon>
        <taxon>Deinococci</taxon>
        <taxon>Thermales</taxon>
        <taxon>Thermaceae</taxon>
        <taxon>Thermus</taxon>
    </lineage>
</organism>
<dbReference type="EMBL" id="JAHXRS010000021">
    <property type="protein sequence ID" value="MBW6395660.1"/>
    <property type="molecule type" value="Genomic_DNA"/>
</dbReference>
<dbReference type="PANTHER" id="PTHR36173:SF2">
    <property type="entry name" value="RIBONUCLEASE VAPC16"/>
    <property type="match status" value="1"/>
</dbReference>
<dbReference type="InterPro" id="IPR052919">
    <property type="entry name" value="TA_system_RNase"/>
</dbReference>
<dbReference type="SUPFAM" id="SSF88723">
    <property type="entry name" value="PIN domain-like"/>
    <property type="match status" value="1"/>
</dbReference>
<dbReference type="PANTHER" id="PTHR36173">
    <property type="entry name" value="RIBONUCLEASE VAPC16-RELATED"/>
    <property type="match status" value="1"/>
</dbReference>
<protein>
    <submittedName>
        <fullName evidence="2">Type II toxin-antitoxin system VapC family toxin</fullName>
    </submittedName>
</protein>
<dbReference type="CDD" id="cd09872">
    <property type="entry name" value="PIN_Sll0205-like"/>
    <property type="match status" value="1"/>
</dbReference>
<proteinExistence type="predicted"/>
<dbReference type="RefSeq" id="WP_219760134.1">
    <property type="nucleotide sequence ID" value="NZ_JAHXRS010000021.1"/>
</dbReference>
<reference evidence="2 3" key="1">
    <citation type="submission" date="2021-07" db="EMBL/GenBank/DDBJ databases">
        <title>Thermus aquaticus gen. n. and sp. n., a nonsporulating extreme thermophile.</title>
        <authorList>
            <person name="Hu C.-J."/>
            <person name="Li W.-J."/>
            <person name="Xian W.-D."/>
        </authorList>
    </citation>
    <scope>NUCLEOTIDE SEQUENCE [LARGE SCALE GENOMIC DNA]</scope>
    <source>
        <strain evidence="2 3">SYSU G05001</strain>
    </source>
</reference>
<dbReference type="Gene3D" id="3.40.50.1010">
    <property type="entry name" value="5'-nuclease"/>
    <property type="match status" value="1"/>
</dbReference>
<evidence type="ECO:0000313" key="2">
    <source>
        <dbReference type="EMBL" id="MBW6395660.1"/>
    </source>
</evidence>
<comment type="caution">
    <text evidence="2">The sequence shown here is derived from an EMBL/GenBank/DDBJ whole genome shotgun (WGS) entry which is preliminary data.</text>
</comment>
<keyword evidence="3" id="KW-1185">Reference proteome</keyword>
<name>A0ABS7A2V8_9DEIN</name>
<evidence type="ECO:0000313" key="3">
    <source>
        <dbReference type="Proteomes" id="UP000724268"/>
    </source>
</evidence>